<evidence type="ECO:0008006" key="2">
    <source>
        <dbReference type="Google" id="ProtNLM"/>
    </source>
</evidence>
<organism evidence="1">
    <name type="scientific">marine sediment metagenome</name>
    <dbReference type="NCBI Taxonomy" id="412755"/>
    <lineage>
        <taxon>unclassified sequences</taxon>
        <taxon>metagenomes</taxon>
        <taxon>ecological metagenomes</taxon>
    </lineage>
</organism>
<dbReference type="EMBL" id="BARW01015099">
    <property type="protein sequence ID" value="GAI83631.1"/>
    <property type="molecule type" value="Genomic_DNA"/>
</dbReference>
<accession>X1SWW5</accession>
<protein>
    <recommendedName>
        <fullName evidence="2">SCP2 domain-containing protein</fullName>
    </recommendedName>
</protein>
<comment type="caution">
    <text evidence="1">The sequence shown here is derived from an EMBL/GenBank/DDBJ whole genome shotgun (WGS) entry which is preliminary data.</text>
</comment>
<evidence type="ECO:0000313" key="1">
    <source>
        <dbReference type="EMBL" id="GAI83631.1"/>
    </source>
</evidence>
<name>X1SWW5_9ZZZZ</name>
<proteinExistence type="predicted"/>
<gene>
    <name evidence="1" type="ORF">S12H4_26584</name>
</gene>
<dbReference type="AlphaFoldDB" id="X1SWW5"/>
<reference evidence="1" key="1">
    <citation type="journal article" date="2014" name="Front. Microbiol.">
        <title>High frequency of phylogenetically diverse reductive dehalogenase-homologous genes in deep subseafloor sedimentary metagenomes.</title>
        <authorList>
            <person name="Kawai M."/>
            <person name="Futagami T."/>
            <person name="Toyoda A."/>
            <person name="Takaki Y."/>
            <person name="Nishi S."/>
            <person name="Hori S."/>
            <person name="Arai W."/>
            <person name="Tsubouchi T."/>
            <person name="Morono Y."/>
            <person name="Uchiyama I."/>
            <person name="Ito T."/>
            <person name="Fujiyama A."/>
            <person name="Inagaki F."/>
            <person name="Takami H."/>
        </authorList>
    </citation>
    <scope>NUCLEOTIDE SEQUENCE</scope>
    <source>
        <strain evidence="1">Expedition CK06-06</strain>
    </source>
</reference>
<sequence>MAEEKKKRIKGFAKVVAKEVEVLNTIEQFKEDYKDSELKILLNPKDGKYAALLVIDKGKIYVESIENNPKENIKKRNVGWDGLLGAKMQFFVDLLGGGDISMGSIIWKILTFRIKIKGIKNVLTLLKLFEYE</sequence>